<evidence type="ECO:0000256" key="2">
    <source>
        <dbReference type="SAM" id="SignalP"/>
    </source>
</evidence>
<dbReference type="InterPro" id="IPR032812">
    <property type="entry name" value="SbsA_Ig"/>
</dbReference>
<feature type="chain" id="PRO_5015854616" description="SbsA Ig-like domain-containing protein" evidence="2">
    <location>
        <begin position="25"/>
        <end position="487"/>
    </location>
</feature>
<keyword evidence="5" id="KW-1185">Reference proteome</keyword>
<dbReference type="AlphaFoldDB" id="A0A2W2BJA5"/>
<dbReference type="PROSITE" id="PS51257">
    <property type="entry name" value="PROKAR_LIPOPROTEIN"/>
    <property type="match status" value="1"/>
</dbReference>
<gene>
    <name evidence="4" type="ORF">DN068_07315</name>
</gene>
<comment type="caution">
    <text evidence="4">The sequence shown here is derived from an EMBL/GenBank/DDBJ whole genome shotgun (WGS) entry which is preliminary data.</text>
</comment>
<evidence type="ECO:0000256" key="1">
    <source>
        <dbReference type="ARBA" id="ARBA00022729"/>
    </source>
</evidence>
<evidence type="ECO:0000313" key="5">
    <source>
        <dbReference type="Proteomes" id="UP000248745"/>
    </source>
</evidence>
<dbReference type="EMBL" id="QKTW01000011">
    <property type="protein sequence ID" value="PZF73526.1"/>
    <property type="molecule type" value="Genomic_DNA"/>
</dbReference>
<evidence type="ECO:0000313" key="4">
    <source>
        <dbReference type="EMBL" id="PZF73526.1"/>
    </source>
</evidence>
<evidence type="ECO:0000259" key="3">
    <source>
        <dbReference type="Pfam" id="PF13205"/>
    </source>
</evidence>
<organism evidence="4 5">
    <name type="scientific">Taibaiella soli</name>
    <dbReference type="NCBI Taxonomy" id="1649169"/>
    <lineage>
        <taxon>Bacteria</taxon>
        <taxon>Pseudomonadati</taxon>
        <taxon>Bacteroidota</taxon>
        <taxon>Chitinophagia</taxon>
        <taxon>Chitinophagales</taxon>
        <taxon>Chitinophagaceae</taxon>
        <taxon>Taibaiella</taxon>
    </lineage>
</organism>
<feature type="signal peptide" evidence="2">
    <location>
        <begin position="1"/>
        <end position="24"/>
    </location>
</feature>
<protein>
    <recommendedName>
        <fullName evidence="3">SbsA Ig-like domain-containing protein</fullName>
    </recommendedName>
</protein>
<keyword evidence="1 2" id="KW-0732">Signal</keyword>
<dbReference type="RefSeq" id="WP_110998252.1">
    <property type="nucleotide sequence ID" value="NZ_QKTW01000011.1"/>
</dbReference>
<sequence length="487" mass="54135">MTASLTRLFLFSLIICLVAGCANIVPPTGGKKDVTPPKLVEITPADSQRHQKVSKIVMRFDEYVTVSDISTQVHISPLIDVPLKVVGAYKHVTVSIPDSLLEENTTYRISFGNAIKDLHEGNPFANYVYSFTTGDYFDSLKIRGKVFDASTGLPDSSATIMLYLASTNDSAIARKKPMYVNKVNGDGSFEISGLPEKSFRIYAVRDKNGNLIYDGISQGEWVGFANAPVTPQADSVKSIELRTFPEGKDTTKAAQPGGLARKSVERAKEENKTKEGFSYIVAVDTNDVRKRTAEITKPITVTFNKAPESILHEKIFLSYDSSGVAVESPTTVDFDTATHKIMQIHTNWKENSVYTLRLIKGFAKDSAGADVMPSKYVFRSKRDDDYGILDIHLPTKYYGNGYVLQVMFNAKDTIYQKPVLDTMVHLPRLTPGTYTFSVIVDSNKNGIWDSGDLFGKKQPELVIPYNSNVTLKPGWQNIIDFDEKKRK</sequence>
<name>A0A2W2BJA5_9BACT</name>
<dbReference type="Pfam" id="PF13205">
    <property type="entry name" value="Big_5"/>
    <property type="match status" value="1"/>
</dbReference>
<dbReference type="Proteomes" id="UP000248745">
    <property type="component" value="Unassembled WGS sequence"/>
</dbReference>
<proteinExistence type="predicted"/>
<dbReference type="OrthoDB" id="9809989at2"/>
<reference evidence="4 5" key="1">
    <citation type="submission" date="2018-06" db="EMBL/GenBank/DDBJ databases">
        <title>Mucibacter soli gen. nov., sp. nov., a new member of the family Chitinophagaceae producing mucin.</title>
        <authorList>
            <person name="Kim M.-K."/>
            <person name="Park S."/>
            <person name="Kim T.-S."/>
            <person name="Joung Y."/>
            <person name="Han J.-H."/>
            <person name="Kim S.B."/>
        </authorList>
    </citation>
    <scope>NUCLEOTIDE SEQUENCE [LARGE SCALE GENOMIC DNA]</scope>
    <source>
        <strain evidence="4 5">R1-15</strain>
    </source>
</reference>
<accession>A0A2W2BJA5</accession>
<feature type="domain" description="SbsA Ig-like" evidence="3">
    <location>
        <begin position="33"/>
        <end position="133"/>
    </location>
</feature>